<dbReference type="EMBL" id="JAGTJJ010000094">
    <property type="protein sequence ID" value="MDC3989073.1"/>
    <property type="molecule type" value="Genomic_DNA"/>
</dbReference>
<accession>A0A9X3XI25</accession>
<evidence type="ECO:0000256" key="1">
    <source>
        <dbReference type="ARBA" id="ARBA00023125"/>
    </source>
</evidence>
<dbReference type="SUPFAM" id="SSF47729">
    <property type="entry name" value="IHF-like DNA-binding proteins"/>
    <property type="match status" value="1"/>
</dbReference>
<dbReference type="RefSeq" id="WP_272428651.1">
    <property type="nucleotide sequence ID" value="NZ_JAGTJJ010000094.1"/>
</dbReference>
<proteinExistence type="predicted"/>
<keyword evidence="1" id="KW-0238">DNA-binding</keyword>
<name>A0A9X3XI25_9BACT</name>
<dbReference type="Proteomes" id="UP001151081">
    <property type="component" value="Unassembled WGS sequence"/>
</dbReference>
<dbReference type="GO" id="GO:0003677">
    <property type="term" value="F:DNA binding"/>
    <property type="evidence" value="ECO:0007669"/>
    <property type="project" value="UniProtKB-KW"/>
</dbReference>
<dbReference type="InterPro" id="IPR010992">
    <property type="entry name" value="IHF-like_DNA-bd_dom_sf"/>
</dbReference>
<organism evidence="2 3">
    <name type="scientific">Polyangium jinanense</name>
    <dbReference type="NCBI Taxonomy" id="2829994"/>
    <lineage>
        <taxon>Bacteria</taxon>
        <taxon>Pseudomonadati</taxon>
        <taxon>Myxococcota</taxon>
        <taxon>Polyangia</taxon>
        <taxon>Polyangiales</taxon>
        <taxon>Polyangiaceae</taxon>
        <taxon>Polyangium</taxon>
    </lineage>
</organism>
<keyword evidence="3" id="KW-1185">Reference proteome</keyword>
<protein>
    <submittedName>
        <fullName evidence="2">Uncharacterized protein</fullName>
    </submittedName>
</protein>
<sequence>METDREAMVNHDIAQELNELCGTLAASLRRPSGRVETSFGSFVCVDAPPHISVVPSSGRPVFVPRRLDPLFVPSKALMDAVTLDAVDDASAPRSAEEEEATRGGQTVSCPKLHAHLVASLSSRNVVKLSGLGELRIEKKGGKRRLSFKPSTVLKGALRGEPTEPVPLERNHPLELLVARALDHAMAASDPSAQTYPFVMYEAPGVSDIALVRFLELEGEYERLVDHARVFVRTLDAVRYALTYNAELRRNYGLPYDAVIVEVAEREDAFARVLSRRYGTTGAGPVPTDVELIGATENLLAANVR</sequence>
<reference evidence="2 3" key="1">
    <citation type="submission" date="2021-04" db="EMBL/GenBank/DDBJ databases">
        <title>Genome analysis of Polyangium sp.</title>
        <authorList>
            <person name="Li Y."/>
            <person name="Wang J."/>
        </authorList>
    </citation>
    <scope>NUCLEOTIDE SEQUENCE [LARGE SCALE GENOMIC DNA]</scope>
    <source>
        <strain evidence="2 3">SDU14</strain>
    </source>
</reference>
<gene>
    <name evidence="2" type="ORF">KEG57_51885</name>
</gene>
<evidence type="ECO:0000313" key="2">
    <source>
        <dbReference type="EMBL" id="MDC3989073.1"/>
    </source>
</evidence>
<comment type="caution">
    <text evidence="2">The sequence shown here is derived from an EMBL/GenBank/DDBJ whole genome shotgun (WGS) entry which is preliminary data.</text>
</comment>
<dbReference type="AlphaFoldDB" id="A0A9X3XI25"/>
<evidence type="ECO:0000313" key="3">
    <source>
        <dbReference type="Proteomes" id="UP001151081"/>
    </source>
</evidence>